<evidence type="ECO:0000256" key="5">
    <source>
        <dbReference type="ARBA" id="ARBA00022801"/>
    </source>
</evidence>
<dbReference type="PROSITE" id="PS00893">
    <property type="entry name" value="NUDIX_BOX"/>
    <property type="match status" value="1"/>
</dbReference>
<evidence type="ECO:0000313" key="9">
    <source>
        <dbReference type="EMBL" id="WZL75326.1"/>
    </source>
</evidence>
<dbReference type="InterPro" id="IPR020084">
    <property type="entry name" value="NUDIX_hydrolase_CS"/>
</dbReference>
<evidence type="ECO:0000256" key="6">
    <source>
        <dbReference type="ARBA" id="ARBA00032162"/>
    </source>
</evidence>
<keyword evidence="5 9" id="KW-0378">Hydrolase</keyword>
<feature type="domain" description="Nudix hydrolase" evidence="8">
    <location>
        <begin position="46"/>
        <end position="177"/>
    </location>
</feature>
<proteinExistence type="inferred from homology"/>
<evidence type="ECO:0000313" key="10">
    <source>
        <dbReference type="Proteomes" id="UP001461341"/>
    </source>
</evidence>
<dbReference type="InterPro" id="IPR000086">
    <property type="entry name" value="NUDIX_hydrolase_dom"/>
</dbReference>
<evidence type="ECO:0000256" key="2">
    <source>
        <dbReference type="ARBA" id="ARBA00001946"/>
    </source>
</evidence>
<gene>
    <name evidence="9" type="ORF">QBE54_06920</name>
</gene>
<dbReference type="SUPFAM" id="SSF55811">
    <property type="entry name" value="Nudix"/>
    <property type="match status" value="1"/>
</dbReference>
<dbReference type="GO" id="GO:0016787">
    <property type="term" value="F:hydrolase activity"/>
    <property type="evidence" value="ECO:0007669"/>
    <property type="project" value="UniProtKB-KW"/>
</dbReference>
<dbReference type="Pfam" id="PF00293">
    <property type="entry name" value="NUDIX"/>
    <property type="match status" value="1"/>
</dbReference>
<evidence type="ECO:0000256" key="7">
    <source>
        <dbReference type="ARBA" id="ARBA00032272"/>
    </source>
</evidence>
<protein>
    <recommendedName>
        <fullName evidence="4">GDP-mannose pyrophosphatase</fullName>
    </recommendedName>
    <alternativeName>
        <fullName evidence="6">GDP-mannose hydrolase</fullName>
    </alternativeName>
    <alternativeName>
        <fullName evidence="7">GDPMK</fullName>
    </alternativeName>
</protein>
<dbReference type="CDD" id="cd03424">
    <property type="entry name" value="NUDIX_ADPRase_Nudt5_UGPPase_Nudt14"/>
    <property type="match status" value="1"/>
</dbReference>
<comment type="catalytic activity">
    <reaction evidence="1">
        <text>GDP-alpha-D-mannose + H2O = alpha-D-mannose 1-phosphate + GMP + 2 H(+)</text>
        <dbReference type="Rhea" id="RHEA:27978"/>
        <dbReference type="ChEBI" id="CHEBI:15377"/>
        <dbReference type="ChEBI" id="CHEBI:15378"/>
        <dbReference type="ChEBI" id="CHEBI:57527"/>
        <dbReference type="ChEBI" id="CHEBI:58115"/>
        <dbReference type="ChEBI" id="CHEBI:58409"/>
    </reaction>
</comment>
<dbReference type="Proteomes" id="UP001461341">
    <property type="component" value="Chromosome"/>
</dbReference>
<dbReference type="EMBL" id="CP121689">
    <property type="protein sequence ID" value="WZL75326.1"/>
    <property type="molecule type" value="Genomic_DNA"/>
</dbReference>
<name>A0ABZ2YAM7_9BACT</name>
<keyword evidence="10" id="KW-1185">Reference proteome</keyword>
<dbReference type="PROSITE" id="PS51462">
    <property type="entry name" value="NUDIX"/>
    <property type="match status" value="1"/>
</dbReference>
<sequence>MFYRFEENQELSLETPKLEHSELILDACIFKVVRNTYQGNMKRIFIQHPGAVSIVATTTSSKMLLIKQFRAPVGEWLWEIPAGTLEKNESPLLCAQRELEEETGYVSQDWEYLFQVVLAPGYSSEVIHFFRARNAKPVSEPRQGDTDELIYCWEVDTKQARQMLQSGEIKDAKTMVAIWHWLGEKQ</sequence>
<organism evidence="9 10">
    <name type="scientific">Thermatribacter velox</name>
    <dbReference type="NCBI Taxonomy" id="3039681"/>
    <lineage>
        <taxon>Bacteria</taxon>
        <taxon>Pseudomonadati</taxon>
        <taxon>Atribacterota</taxon>
        <taxon>Atribacteria</taxon>
        <taxon>Atribacterales</taxon>
        <taxon>Thermatribacteraceae</taxon>
        <taxon>Thermatribacter</taxon>
    </lineage>
</organism>
<comment type="cofactor">
    <cofactor evidence="2">
        <name>Mg(2+)</name>
        <dbReference type="ChEBI" id="CHEBI:18420"/>
    </cofactor>
</comment>
<dbReference type="InterPro" id="IPR015797">
    <property type="entry name" value="NUDIX_hydrolase-like_dom_sf"/>
</dbReference>
<comment type="similarity">
    <text evidence="3">Belongs to the Nudix hydrolase family. NudK subfamily.</text>
</comment>
<evidence type="ECO:0000256" key="4">
    <source>
        <dbReference type="ARBA" id="ARBA00016377"/>
    </source>
</evidence>
<dbReference type="Gene3D" id="3.90.79.10">
    <property type="entry name" value="Nucleoside Triphosphate Pyrophosphohydrolase"/>
    <property type="match status" value="1"/>
</dbReference>
<dbReference type="PANTHER" id="PTHR11839">
    <property type="entry name" value="UDP/ADP-SUGAR PYROPHOSPHATASE"/>
    <property type="match status" value="1"/>
</dbReference>
<reference evidence="9 10" key="1">
    <citation type="submission" date="2023-03" db="EMBL/GenBank/DDBJ databases">
        <title>Novel Species.</title>
        <authorList>
            <person name="Ma S."/>
        </authorList>
    </citation>
    <scope>NUCLEOTIDE SEQUENCE [LARGE SCALE GENOMIC DNA]</scope>
    <source>
        <strain evidence="9 10">B11</strain>
    </source>
</reference>
<evidence type="ECO:0000256" key="1">
    <source>
        <dbReference type="ARBA" id="ARBA00000847"/>
    </source>
</evidence>
<evidence type="ECO:0000259" key="8">
    <source>
        <dbReference type="PROSITE" id="PS51462"/>
    </source>
</evidence>
<evidence type="ECO:0000256" key="3">
    <source>
        <dbReference type="ARBA" id="ARBA00007275"/>
    </source>
</evidence>
<dbReference type="PANTHER" id="PTHR11839:SF18">
    <property type="entry name" value="NUDIX HYDROLASE DOMAIN-CONTAINING PROTEIN"/>
    <property type="match status" value="1"/>
</dbReference>
<accession>A0ABZ2YAM7</accession>
<dbReference type="RefSeq" id="WP_369017472.1">
    <property type="nucleotide sequence ID" value="NZ_CP121689.1"/>
</dbReference>